<accession>A0A7Y0PR02</accession>
<proteinExistence type="predicted"/>
<keyword evidence="2" id="KW-1185">Reference proteome</keyword>
<evidence type="ECO:0000313" key="1">
    <source>
        <dbReference type="EMBL" id="NMO80044.1"/>
    </source>
</evidence>
<dbReference type="RefSeq" id="WP_169189524.1">
    <property type="nucleotide sequence ID" value="NZ_JABBPK010000001.1"/>
</dbReference>
<reference evidence="1 2" key="1">
    <citation type="submission" date="2020-04" db="EMBL/GenBank/DDBJ databases">
        <title>Bacillus sp. UniB3 isolated from commercial digestive syrup.</title>
        <authorList>
            <person name="Thorat V."/>
            <person name="Kirdat K."/>
            <person name="Tiwarekar B."/>
            <person name="Yadav A."/>
        </authorList>
    </citation>
    <scope>NUCLEOTIDE SEQUENCE [LARGE SCALE GENOMIC DNA]</scope>
    <source>
        <strain evidence="1 2">UniB3</strain>
    </source>
</reference>
<name>A0A7Y0PR02_9BACI</name>
<comment type="caution">
    <text evidence="1">The sequence shown here is derived from an EMBL/GenBank/DDBJ whole genome shotgun (WGS) entry which is preliminary data.</text>
</comment>
<dbReference type="EMBL" id="JABBPK010000001">
    <property type="protein sequence ID" value="NMO80044.1"/>
    <property type="molecule type" value="Genomic_DNA"/>
</dbReference>
<sequence length="148" mass="17302">MIEIQSVKQLEAVVIGGVKYIFEQFEQERIVCHPIGQVTFLPSRPEFVPQGFRKGIALGWMLLYSLDGQSWTYNFKAILKEAIQSDGHFYISDWKLNVIMSVEYYMIDEVTDLLTTTFDDLTLIEKFRWKETKLGEVASFHISEYFAR</sequence>
<dbReference type="Proteomes" id="UP000588491">
    <property type="component" value="Unassembled WGS sequence"/>
</dbReference>
<gene>
    <name evidence="1" type="ORF">HHU08_24305</name>
</gene>
<protein>
    <submittedName>
        <fullName evidence="1">Uncharacterized protein</fullName>
    </submittedName>
</protein>
<organism evidence="1 2">
    <name type="scientific">Niallia alba</name>
    <dbReference type="NCBI Taxonomy" id="2729105"/>
    <lineage>
        <taxon>Bacteria</taxon>
        <taxon>Bacillati</taxon>
        <taxon>Bacillota</taxon>
        <taxon>Bacilli</taxon>
        <taxon>Bacillales</taxon>
        <taxon>Bacillaceae</taxon>
        <taxon>Niallia</taxon>
    </lineage>
</organism>
<dbReference type="AlphaFoldDB" id="A0A7Y0PR02"/>
<evidence type="ECO:0000313" key="2">
    <source>
        <dbReference type="Proteomes" id="UP000588491"/>
    </source>
</evidence>